<gene>
    <name evidence="2" type="ORF">GM661_07170</name>
</gene>
<dbReference type="SUPFAM" id="SSF51430">
    <property type="entry name" value="NAD(P)-linked oxidoreductase"/>
    <property type="match status" value="1"/>
</dbReference>
<dbReference type="PRINTS" id="PR00069">
    <property type="entry name" value="ALDKETRDTASE"/>
</dbReference>
<dbReference type="Gene3D" id="3.20.20.100">
    <property type="entry name" value="NADP-dependent oxidoreductase domain"/>
    <property type="match status" value="1"/>
</dbReference>
<evidence type="ECO:0000313" key="3">
    <source>
        <dbReference type="Proteomes" id="UP000665020"/>
    </source>
</evidence>
<dbReference type="Proteomes" id="UP000665020">
    <property type="component" value="Chromosome"/>
</dbReference>
<evidence type="ECO:0000313" key="2">
    <source>
        <dbReference type="EMBL" id="QTL97783.1"/>
    </source>
</evidence>
<dbReference type="PANTHER" id="PTHR43312:SF1">
    <property type="entry name" value="NADP-DEPENDENT OXIDOREDUCTASE DOMAIN-CONTAINING PROTEIN"/>
    <property type="match status" value="1"/>
</dbReference>
<feature type="domain" description="NADP-dependent oxidoreductase" evidence="1">
    <location>
        <begin position="16"/>
        <end position="322"/>
    </location>
</feature>
<dbReference type="RefSeq" id="WP_230869394.1">
    <property type="nucleotide sequence ID" value="NZ_CP046640.1"/>
</dbReference>
<reference evidence="2" key="1">
    <citation type="submission" date="2019-12" db="EMBL/GenBank/DDBJ databases">
        <authorList>
            <person name="zhang j."/>
            <person name="sun C.M."/>
        </authorList>
    </citation>
    <scope>NUCLEOTIDE SEQUENCE</scope>
    <source>
        <strain evidence="2">NS-1</strain>
    </source>
</reference>
<dbReference type="Pfam" id="PF00248">
    <property type="entry name" value="Aldo_ket_red"/>
    <property type="match status" value="1"/>
</dbReference>
<accession>A0A8A7K7M2</accession>
<dbReference type="InterPro" id="IPR036812">
    <property type="entry name" value="NAD(P)_OxRdtase_dom_sf"/>
</dbReference>
<dbReference type="InterPro" id="IPR053135">
    <property type="entry name" value="AKR2_Oxidoreductase"/>
</dbReference>
<dbReference type="KEGG" id="ifn:GM661_07170"/>
<name>A0A8A7K7M2_9FIRM</name>
<dbReference type="InterPro" id="IPR023210">
    <property type="entry name" value="NADP_OxRdtase_dom"/>
</dbReference>
<dbReference type="GO" id="GO:0016491">
    <property type="term" value="F:oxidoreductase activity"/>
    <property type="evidence" value="ECO:0007669"/>
    <property type="project" value="InterPro"/>
</dbReference>
<sequence>MQEFTRKIGEIKVSAMGLGCWAIGGQFFLDGKADGYGNVENGESIRAVRQAYDLGITFFDTADAYGAGHSEVLLGKALKGIRDKVVIASKFGNLYNEETKEVSGVDYSPGYIRKALKESLRRLQTDYIDLYLLHIWSLPEEEAEIVAETLDELVQEGLIRAYGWSTDLLDCAKMFASRKNCSAIEHNLNIFESAEAIIDICESNNLASINRSPLAMGLLSGKFNTNTKLPQNDVRGAGHEWVQYFEDGKPKQEFLDKLSSAREILTSGGRSLVQGALAYIWAVGDNTIPIPGFRNVKQAEENARAMEFGPLSKEQINEIDYILGRK</sequence>
<dbReference type="CDD" id="cd19086">
    <property type="entry name" value="AKR_AKR11C1"/>
    <property type="match status" value="1"/>
</dbReference>
<dbReference type="PANTHER" id="PTHR43312">
    <property type="entry name" value="D-THREO-ALDOSE 1-DEHYDROGENASE"/>
    <property type="match status" value="1"/>
</dbReference>
<protein>
    <submittedName>
        <fullName evidence="2">Aldo/keto reductase</fullName>
    </submittedName>
</protein>
<keyword evidence="3" id="KW-1185">Reference proteome</keyword>
<dbReference type="InterPro" id="IPR020471">
    <property type="entry name" value="AKR"/>
</dbReference>
<organism evidence="2 3">
    <name type="scientific">Iocasia fonsfrigidae</name>
    <dbReference type="NCBI Taxonomy" id="2682810"/>
    <lineage>
        <taxon>Bacteria</taxon>
        <taxon>Bacillati</taxon>
        <taxon>Bacillota</taxon>
        <taxon>Clostridia</taxon>
        <taxon>Halanaerobiales</taxon>
        <taxon>Halanaerobiaceae</taxon>
        <taxon>Iocasia</taxon>
    </lineage>
</organism>
<dbReference type="EMBL" id="CP046640">
    <property type="protein sequence ID" value="QTL97783.1"/>
    <property type="molecule type" value="Genomic_DNA"/>
</dbReference>
<dbReference type="AlphaFoldDB" id="A0A8A7K7M2"/>
<proteinExistence type="predicted"/>
<evidence type="ECO:0000259" key="1">
    <source>
        <dbReference type="Pfam" id="PF00248"/>
    </source>
</evidence>